<dbReference type="GO" id="GO:0000981">
    <property type="term" value="F:DNA-binding transcription factor activity, RNA polymerase II-specific"/>
    <property type="evidence" value="ECO:0007669"/>
    <property type="project" value="InterPro"/>
</dbReference>
<gene>
    <name evidence="8" type="primary">TBLA0E02960</name>
    <name evidence="8" type="ORF">TBLA_0E02960</name>
</gene>
<dbReference type="SMART" id="SM00389">
    <property type="entry name" value="HOX"/>
    <property type="match status" value="1"/>
</dbReference>
<evidence type="ECO:0000256" key="5">
    <source>
        <dbReference type="RuleBase" id="RU000682"/>
    </source>
</evidence>
<feature type="DNA-binding region" description="Homeobox" evidence="4">
    <location>
        <begin position="274"/>
        <end position="333"/>
    </location>
</feature>
<feature type="compositionally biased region" description="Low complexity" evidence="6">
    <location>
        <begin position="17"/>
        <end position="52"/>
    </location>
</feature>
<dbReference type="EMBL" id="HE806320">
    <property type="protein sequence ID" value="CCH61350.1"/>
    <property type="molecule type" value="Genomic_DNA"/>
</dbReference>
<evidence type="ECO:0000313" key="9">
    <source>
        <dbReference type="Proteomes" id="UP000002866"/>
    </source>
</evidence>
<dbReference type="GO" id="GO:0005634">
    <property type="term" value="C:nucleus"/>
    <property type="evidence" value="ECO:0007669"/>
    <property type="project" value="UniProtKB-SubCell"/>
</dbReference>
<sequence length="491" mass="53995">MNGQQVLPSISQLLTISQPSSESSNNTNNTSPPPQQQNILNNRSNSNYGNNSTPTVTPVPKRFITLPPLVPSMNLNSNVDVGVQINNNATTTAAAPSSNNVNTQIPSPSPAQGPFIQKHFSNSANLLIANDSNSILNTPPPTRSSSSSSTTGPMMMNTQQHPHHPLQNSQPHPQYTQVPQTQPHLHPQHINININKQIAAANAVASLNMNNQVPSPSTPSVKAKRPDVFTPLSAAAKAIITPCTNDKKRAFAFITHSQETFPKREPKIDNAPLARRKRRRTSTHELNILQNEFQICPTPTKNRRCELAQVCNMSEKAVQIWFQNKRQSVKRHNKQHLSSSNLSNKSMDESLENSDDHSNSNNSTPLQPTTPSSNKRIVNSNTSKSSPNHTIKIIGNKNDLEKNKENIEISPSRTPGKRSQALTFHLKSDMKILTPIKTSPNTRVNKLINGSNPSVNFNVNTGNNEAMDNENNLTPTKRRGKVLADLGNRIQ</sequence>
<evidence type="ECO:0000259" key="7">
    <source>
        <dbReference type="PROSITE" id="PS50071"/>
    </source>
</evidence>
<name>I2H4P8_HENB6</name>
<proteinExistence type="predicted"/>
<dbReference type="PROSITE" id="PS50071">
    <property type="entry name" value="HOMEOBOX_2"/>
    <property type="match status" value="1"/>
</dbReference>
<comment type="subcellular location">
    <subcellularLocation>
        <location evidence="4 5">Nucleus</location>
    </subcellularLocation>
</comment>
<dbReference type="AlphaFoldDB" id="I2H4P8"/>
<feature type="compositionally biased region" description="Polar residues" evidence="6">
    <location>
        <begin position="336"/>
        <end position="345"/>
    </location>
</feature>
<dbReference type="HOGENOM" id="CLU_043444_0_0_1"/>
<keyword evidence="3 4" id="KW-0539">Nucleus</keyword>
<dbReference type="InParanoid" id="I2H4P8"/>
<dbReference type="KEGG" id="tbl:TBLA_0E02960"/>
<evidence type="ECO:0000256" key="1">
    <source>
        <dbReference type="ARBA" id="ARBA00023125"/>
    </source>
</evidence>
<feature type="compositionally biased region" description="Polar residues" evidence="6">
    <location>
        <begin position="156"/>
        <end position="182"/>
    </location>
</feature>
<accession>I2H4P8</accession>
<dbReference type="InterPro" id="IPR017970">
    <property type="entry name" value="Homeobox_CS"/>
</dbReference>
<dbReference type="InterPro" id="IPR009057">
    <property type="entry name" value="Homeodomain-like_sf"/>
</dbReference>
<dbReference type="Pfam" id="PF00046">
    <property type="entry name" value="Homeodomain"/>
    <property type="match status" value="1"/>
</dbReference>
<dbReference type="Gene3D" id="1.10.10.60">
    <property type="entry name" value="Homeodomain-like"/>
    <property type="match status" value="1"/>
</dbReference>
<keyword evidence="9" id="KW-1185">Reference proteome</keyword>
<feature type="compositionally biased region" description="Low complexity" evidence="6">
    <location>
        <begin position="143"/>
        <end position="153"/>
    </location>
</feature>
<evidence type="ECO:0000313" key="8">
    <source>
        <dbReference type="EMBL" id="CCH61350.1"/>
    </source>
</evidence>
<dbReference type="RefSeq" id="XP_004180869.1">
    <property type="nucleotide sequence ID" value="XM_004180821.1"/>
</dbReference>
<dbReference type="CDD" id="cd00086">
    <property type="entry name" value="homeodomain"/>
    <property type="match status" value="1"/>
</dbReference>
<keyword evidence="1 4" id="KW-0238">DNA-binding</keyword>
<dbReference type="eggNOG" id="KOG0490">
    <property type="taxonomic scope" value="Eukaryota"/>
</dbReference>
<dbReference type="STRING" id="1071380.I2H4P8"/>
<organism evidence="8 9">
    <name type="scientific">Henningerozyma blattae (strain ATCC 34711 / CBS 6284 / DSM 70876 / NBRC 10599 / NRRL Y-10934 / UCD 77-7)</name>
    <name type="common">Yeast</name>
    <name type="synonym">Tetrapisispora blattae</name>
    <dbReference type="NCBI Taxonomy" id="1071380"/>
    <lineage>
        <taxon>Eukaryota</taxon>
        <taxon>Fungi</taxon>
        <taxon>Dikarya</taxon>
        <taxon>Ascomycota</taxon>
        <taxon>Saccharomycotina</taxon>
        <taxon>Saccharomycetes</taxon>
        <taxon>Saccharomycetales</taxon>
        <taxon>Saccharomycetaceae</taxon>
        <taxon>Henningerozyma</taxon>
    </lineage>
</organism>
<dbReference type="InterPro" id="IPR051000">
    <property type="entry name" value="Homeobox_DNA-bind_prot"/>
</dbReference>
<feature type="compositionally biased region" description="Polar residues" evidence="6">
    <location>
        <begin position="364"/>
        <end position="389"/>
    </location>
</feature>
<dbReference type="GO" id="GO:0030154">
    <property type="term" value="P:cell differentiation"/>
    <property type="evidence" value="ECO:0007669"/>
    <property type="project" value="TreeGrafter"/>
</dbReference>
<feature type="region of interest" description="Disordered" evidence="6">
    <location>
        <begin position="132"/>
        <end position="182"/>
    </location>
</feature>
<evidence type="ECO:0000256" key="3">
    <source>
        <dbReference type="ARBA" id="ARBA00023242"/>
    </source>
</evidence>
<feature type="region of interest" description="Disordered" evidence="6">
    <location>
        <begin position="15"/>
        <end position="56"/>
    </location>
</feature>
<dbReference type="Proteomes" id="UP000002866">
    <property type="component" value="Chromosome 5"/>
</dbReference>
<dbReference type="SUPFAM" id="SSF46689">
    <property type="entry name" value="Homeodomain-like"/>
    <property type="match status" value="1"/>
</dbReference>
<dbReference type="PANTHER" id="PTHR24324:SF9">
    <property type="entry name" value="HOMEOBOX DOMAIN-CONTAINING PROTEIN"/>
    <property type="match status" value="1"/>
</dbReference>
<reference evidence="8 9" key="1">
    <citation type="journal article" date="2011" name="Proc. Natl. Acad. Sci. U.S.A.">
        <title>Evolutionary erosion of yeast sex chromosomes by mating-type switching accidents.</title>
        <authorList>
            <person name="Gordon J.L."/>
            <person name="Armisen D."/>
            <person name="Proux-Wera E."/>
            <person name="Oheigeartaigh S.S."/>
            <person name="Byrne K.P."/>
            <person name="Wolfe K.H."/>
        </authorList>
    </citation>
    <scope>NUCLEOTIDE SEQUENCE [LARGE SCALE GENOMIC DNA]</scope>
    <source>
        <strain evidence="9">ATCC 34711 / CBS 6284 / DSM 70876 / NBRC 10599 / NRRL Y-10934 / UCD 77-7</strain>
    </source>
</reference>
<keyword evidence="2 4" id="KW-0371">Homeobox</keyword>
<evidence type="ECO:0000256" key="2">
    <source>
        <dbReference type="ARBA" id="ARBA00023155"/>
    </source>
</evidence>
<protein>
    <recommendedName>
        <fullName evidence="7">Homeobox domain-containing protein</fullName>
    </recommendedName>
</protein>
<dbReference type="PROSITE" id="PS00027">
    <property type="entry name" value="HOMEOBOX_1"/>
    <property type="match status" value="1"/>
</dbReference>
<feature type="domain" description="Homeobox" evidence="7">
    <location>
        <begin position="272"/>
        <end position="332"/>
    </location>
</feature>
<evidence type="ECO:0000256" key="4">
    <source>
        <dbReference type="PROSITE-ProRule" id="PRU00108"/>
    </source>
</evidence>
<dbReference type="GO" id="GO:0000978">
    <property type="term" value="F:RNA polymerase II cis-regulatory region sequence-specific DNA binding"/>
    <property type="evidence" value="ECO:0007669"/>
    <property type="project" value="TreeGrafter"/>
</dbReference>
<dbReference type="PANTHER" id="PTHR24324">
    <property type="entry name" value="HOMEOBOX PROTEIN HHEX"/>
    <property type="match status" value="1"/>
</dbReference>
<dbReference type="InterPro" id="IPR001356">
    <property type="entry name" value="HD"/>
</dbReference>
<evidence type="ECO:0000256" key="6">
    <source>
        <dbReference type="SAM" id="MobiDB-lite"/>
    </source>
</evidence>
<feature type="region of interest" description="Disordered" evidence="6">
    <location>
        <begin position="329"/>
        <end position="399"/>
    </location>
</feature>
<dbReference type="OrthoDB" id="6159439at2759"/>
<dbReference type="GeneID" id="14496423"/>